<gene>
    <name evidence="2" type="ORF">PHPALM_17464</name>
</gene>
<evidence type="ECO:0000313" key="2">
    <source>
        <dbReference type="EMBL" id="POM66643.1"/>
    </source>
</evidence>
<evidence type="ECO:0000256" key="1">
    <source>
        <dbReference type="SAM" id="MobiDB-lite"/>
    </source>
</evidence>
<reference evidence="2 3" key="1">
    <citation type="journal article" date="2017" name="Genome Biol. Evol.">
        <title>Phytophthora megakarya and P. palmivora, closely related causal agents of cacao black pod rot, underwent increases in genome sizes and gene numbers by different mechanisms.</title>
        <authorList>
            <person name="Ali S.S."/>
            <person name="Shao J."/>
            <person name="Lary D.J."/>
            <person name="Kronmiller B."/>
            <person name="Shen D."/>
            <person name="Strem M.D."/>
            <person name="Amoako-Attah I."/>
            <person name="Akrofi A.Y."/>
            <person name="Begoude B.A."/>
            <person name="Ten Hoopen G.M."/>
            <person name="Coulibaly K."/>
            <person name="Kebe B.I."/>
            <person name="Melnick R.L."/>
            <person name="Guiltinan M.J."/>
            <person name="Tyler B.M."/>
            <person name="Meinhardt L.W."/>
            <person name="Bailey B.A."/>
        </authorList>
    </citation>
    <scope>NUCLEOTIDE SEQUENCE [LARGE SCALE GENOMIC DNA]</scope>
    <source>
        <strain evidence="3">sbr112.9</strain>
    </source>
</reference>
<feature type="compositionally biased region" description="Polar residues" evidence="1">
    <location>
        <begin position="286"/>
        <end position="301"/>
    </location>
</feature>
<dbReference type="OrthoDB" id="429067at2759"/>
<protein>
    <submittedName>
        <fullName evidence="2">Uncharacterized protein</fullName>
    </submittedName>
</protein>
<accession>A0A2P4XM51</accession>
<sequence>MEEELIARTKALNEHRFSISPQPTSVGNILLDYLEFDEEKMDTERLQQQSQEEYDARVQMSREETQQCQDGDSFWGIQAEEIRQHTSNIAMAQEEAASRRFADDAFKQALSVTWEAEVLQNAAKELAARGGQEQRMRERYFQWFYHHCVSVDELLEYRWPTKQQQECLENSPSPGKRRHQAIQLHSDAMASATPYPLDDLIVRERLEHGDLRYGLRSILTVHHQNSRGTNGTHFEITMASPECAFDEVVTAALLKSQTLVYPSDQSMNSDEGSLNGFERQEDRIGNGSQNGELTSGSSINYHRSRTPDPHIPARFNGVPYKPNQVSSDYCAFKFEVY</sequence>
<dbReference type="Proteomes" id="UP000237271">
    <property type="component" value="Unassembled WGS sequence"/>
</dbReference>
<comment type="caution">
    <text evidence="2">The sequence shown here is derived from an EMBL/GenBank/DDBJ whole genome shotgun (WGS) entry which is preliminary data.</text>
</comment>
<feature type="region of interest" description="Disordered" evidence="1">
    <location>
        <begin position="263"/>
        <end position="308"/>
    </location>
</feature>
<feature type="compositionally biased region" description="Polar residues" evidence="1">
    <location>
        <begin position="263"/>
        <end position="272"/>
    </location>
</feature>
<dbReference type="AlphaFoldDB" id="A0A2P4XM51"/>
<proteinExistence type="predicted"/>
<name>A0A2P4XM51_9STRA</name>
<dbReference type="EMBL" id="NCKW01009564">
    <property type="protein sequence ID" value="POM66643.1"/>
    <property type="molecule type" value="Genomic_DNA"/>
</dbReference>
<keyword evidence="3" id="KW-1185">Reference proteome</keyword>
<organism evidence="2 3">
    <name type="scientific">Phytophthora palmivora</name>
    <dbReference type="NCBI Taxonomy" id="4796"/>
    <lineage>
        <taxon>Eukaryota</taxon>
        <taxon>Sar</taxon>
        <taxon>Stramenopiles</taxon>
        <taxon>Oomycota</taxon>
        <taxon>Peronosporomycetes</taxon>
        <taxon>Peronosporales</taxon>
        <taxon>Peronosporaceae</taxon>
        <taxon>Phytophthora</taxon>
    </lineage>
</organism>
<evidence type="ECO:0000313" key="3">
    <source>
        <dbReference type="Proteomes" id="UP000237271"/>
    </source>
</evidence>